<accession>A0ABX0GRG0</accession>
<feature type="transmembrane region" description="Helical" evidence="2">
    <location>
        <begin position="185"/>
        <end position="207"/>
    </location>
</feature>
<keyword evidence="2" id="KW-0472">Membrane</keyword>
<evidence type="ECO:0000256" key="1">
    <source>
        <dbReference type="SAM" id="MobiDB-lite"/>
    </source>
</evidence>
<name>A0ABX0GRG0_9ACTN</name>
<evidence type="ECO:0000313" key="3">
    <source>
        <dbReference type="EMBL" id="NHC12332.1"/>
    </source>
</evidence>
<sequence length="242" mass="26778">MATSAAYRIRHHGVAYEVEAPLPGRPRAARLLADGVEVDEQQAGYLERATLTHGETRIDVGWDVRNRVRRCDLVEHLDGSPLPVPREERTPLEPPPGTRAARIARFKREHPRAYAARHVAVAAAEVLAALLGLRLLLGHLLPRLDLPSIDIPTFDLPSLPLPRLPQLDLPELPVPDLPDLALPGWISAILASLKWWTPLVVAAVVAAREVKRRRAKEQARAEREAAYSSRSDADNERRGTDG</sequence>
<dbReference type="EMBL" id="JAANNP010000001">
    <property type="protein sequence ID" value="NHC12332.1"/>
    <property type="molecule type" value="Genomic_DNA"/>
</dbReference>
<gene>
    <name evidence="3" type="ORF">G9H71_00865</name>
</gene>
<protein>
    <submittedName>
        <fullName evidence="3">Uncharacterized protein</fullName>
    </submittedName>
</protein>
<organism evidence="3 4">
    <name type="scientific">Motilibacter deserti</name>
    <dbReference type="NCBI Taxonomy" id="2714956"/>
    <lineage>
        <taxon>Bacteria</taxon>
        <taxon>Bacillati</taxon>
        <taxon>Actinomycetota</taxon>
        <taxon>Actinomycetes</taxon>
        <taxon>Motilibacterales</taxon>
        <taxon>Motilibacteraceae</taxon>
        <taxon>Motilibacter</taxon>
    </lineage>
</organism>
<keyword evidence="2" id="KW-0812">Transmembrane</keyword>
<feature type="region of interest" description="Disordered" evidence="1">
    <location>
        <begin position="218"/>
        <end position="242"/>
    </location>
</feature>
<comment type="caution">
    <text evidence="3">The sequence shown here is derived from an EMBL/GenBank/DDBJ whole genome shotgun (WGS) entry which is preliminary data.</text>
</comment>
<dbReference type="Proteomes" id="UP000800981">
    <property type="component" value="Unassembled WGS sequence"/>
</dbReference>
<feature type="transmembrane region" description="Helical" evidence="2">
    <location>
        <begin position="115"/>
        <end position="137"/>
    </location>
</feature>
<feature type="region of interest" description="Disordered" evidence="1">
    <location>
        <begin position="79"/>
        <end position="98"/>
    </location>
</feature>
<dbReference type="RefSeq" id="WP_166276504.1">
    <property type="nucleotide sequence ID" value="NZ_JAANNP010000001.1"/>
</dbReference>
<evidence type="ECO:0000313" key="4">
    <source>
        <dbReference type="Proteomes" id="UP000800981"/>
    </source>
</evidence>
<reference evidence="3 4" key="1">
    <citation type="submission" date="2020-03" db="EMBL/GenBank/DDBJ databases">
        <title>Two novel Motilibacter sp.</title>
        <authorList>
            <person name="Liu S."/>
        </authorList>
    </citation>
    <scope>NUCLEOTIDE SEQUENCE [LARGE SCALE GENOMIC DNA]</scope>
    <source>
        <strain evidence="3 4">E257</strain>
    </source>
</reference>
<keyword evidence="2" id="KW-1133">Transmembrane helix</keyword>
<proteinExistence type="predicted"/>
<keyword evidence="4" id="KW-1185">Reference proteome</keyword>
<evidence type="ECO:0000256" key="2">
    <source>
        <dbReference type="SAM" id="Phobius"/>
    </source>
</evidence>